<dbReference type="InterPro" id="IPR015422">
    <property type="entry name" value="PyrdxlP-dep_Trfase_small"/>
</dbReference>
<gene>
    <name evidence="6" type="ORF">CATMQ487_27690</name>
</gene>
<dbReference type="PANTHER" id="PTHR42684:SF1">
    <property type="entry name" value="BETA-ALANINE--PYRUVATE AMINOTRANSFERASE"/>
    <property type="match status" value="1"/>
</dbReference>
<accession>A0ABM7YMU1</accession>
<evidence type="ECO:0000256" key="5">
    <source>
        <dbReference type="RuleBase" id="RU003560"/>
    </source>
</evidence>
<evidence type="ECO:0000256" key="3">
    <source>
        <dbReference type="ARBA" id="ARBA00022679"/>
    </source>
</evidence>
<dbReference type="Gene3D" id="3.90.1150.10">
    <property type="entry name" value="Aspartate Aminotransferase, domain 1"/>
    <property type="match status" value="1"/>
</dbReference>
<organism evidence="6 7">
    <name type="scientific">Sphaerotilus microaerophilus</name>
    <dbReference type="NCBI Taxonomy" id="2914710"/>
    <lineage>
        <taxon>Bacteria</taxon>
        <taxon>Pseudomonadati</taxon>
        <taxon>Pseudomonadota</taxon>
        <taxon>Betaproteobacteria</taxon>
        <taxon>Burkholderiales</taxon>
        <taxon>Sphaerotilaceae</taxon>
        <taxon>Sphaerotilus</taxon>
    </lineage>
</organism>
<evidence type="ECO:0000313" key="6">
    <source>
        <dbReference type="EMBL" id="BDI05799.1"/>
    </source>
</evidence>
<protein>
    <submittedName>
        <fullName evidence="6">Aspartate aminotransferase family protein</fullName>
    </submittedName>
</protein>
<reference evidence="6" key="1">
    <citation type="submission" date="2022-04" db="EMBL/GenBank/DDBJ databases">
        <title>Whole genome sequence of Sphaerotilus sp. FB-5.</title>
        <authorList>
            <person name="Takeda M."/>
            <person name="Narihara S."/>
            <person name="Akimoto M."/>
            <person name="Akimoto R."/>
            <person name="Nishiyashiki S."/>
            <person name="Murakami T."/>
        </authorList>
    </citation>
    <scope>NUCLEOTIDE SEQUENCE</scope>
    <source>
        <strain evidence="6">FB-5</strain>
    </source>
</reference>
<dbReference type="Gene3D" id="3.40.640.10">
    <property type="entry name" value="Type I PLP-dependent aspartate aminotransferase-like (Major domain)"/>
    <property type="match status" value="1"/>
</dbReference>
<keyword evidence="4 5" id="KW-0663">Pyridoxal phosphate</keyword>
<dbReference type="PIRSF" id="PIRSF000521">
    <property type="entry name" value="Transaminase_4ab_Lys_Orn"/>
    <property type="match status" value="1"/>
</dbReference>
<dbReference type="EMBL" id="AP025730">
    <property type="protein sequence ID" value="BDI05799.1"/>
    <property type="molecule type" value="Genomic_DNA"/>
</dbReference>
<dbReference type="PANTHER" id="PTHR42684">
    <property type="entry name" value="ADENOSYLMETHIONINE-8-AMINO-7-OXONONANOATE AMINOTRANSFERASE"/>
    <property type="match status" value="1"/>
</dbReference>
<evidence type="ECO:0000256" key="1">
    <source>
        <dbReference type="ARBA" id="ARBA00001933"/>
    </source>
</evidence>
<keyword evidence="7" id="KW-1185">Reference proteome</keyword>
<keyword evidence="2 6" id="KW-0032">Aminotransferase</keyword>
<proteinExistence type="inferred from homology"/>
<sequence>MRTTLARLIRTEFTANEFTANPLPSQRTMSSSLDAYWMPFTANRQFKKAPRLLARAEGMHYWTDDGRQILDGVAGLWCVNAGHARPKIVQAIQAQAAQMDYAPPFQMAHPQAFELADRLAKLAPPGLNRVFFTNSGSESVETALKIAIAYQRARGEGTRTRLIGRERGYHGVNFGGISVGGIVANRKAFGTLLAGVDHIRHTHDPARNAFSVGQPEHGADLADDLERLVALHDASTIAAVIVEPVAGSTGVLIPPQGYLQRLRDICDRHGILLIFDEVITGFGRTGQPFAAQTFGVTPDLITTAKGITNGAVPMGAVLVKQAIHDTFMNGPEHLIELFHGYTYSAHPLACAAGLGTLDTYADEGLLTQAGELQGYFAEAVHSLRGCAHVIDIRNIGLVGGIELAPRPGEPGKRAFDVFLDCYERGVLIRTTGDTIALSPPLIIERGQIDQIVDTLRGAINRVA</sequence>
<dbReference type="Proteomes" id="UP001057498">
    <property type="component" value="Chromosome"/>
</dbReference>
<dbReference type="InterPro" id="IPR049704">
    <property type="entry name" value="Aminotrans_3_PPA_site"/>
</dbReference>
<dbReference type="InterPro" id="IPR015424">
    <property type="entry name" value="PyrdxlP-dep_Trfase"/>
</dbReference>
<dbReference type="GO" id="GO:0008483">
    <property type="term" value="F:transaminase activity"/>
    <property type="evidence" value="ECO:0007669"/>
    <property type="project" value="UniProtKB-KW"/>
</dbReference>
<dbReference type="PROSITE" id="PS00600">
    <property type="entry name" value="AA_TRANSFER_CLASS_3"/>
    <property type="match status" value="1"/>
</dbReference>
<dbReference type="InterPro" id="IPR005814">
    <property type="entry name" value="Aminotrans_3"/>
</dbReference>
<dbReference type="Pfam" id="PF00202">
    <property type="entry name" value="Aminotran_3"/>
    <property type="match status" value="1"/>
</dbReference>
<comment type="cofactor">
    <cofactor evidence="1">
        <name>pyridoxal 5'-phosphate</name>
        <dbReference type="ChEBI" id="CHEBI:597326"/>
    </cofactor>
</comment>
<dbReference type="InterPro" id="IPR015421">
    <property type="entry name" value="PyrdxlP-dep_Trfase_major"/>
</dbReference>
<dbReference type="CDD" id="cd00610">
    <property type="entry name" value="OAT_like"/>
    <property type="match status" value="1"/>
</dbReference>
<name>A0ABM7YMU1_9BURK</name>
<dbReference type="SUPFAM" id="SSF53383">
    <property type="entry name" value="PLP-dependent transferases"/>
    <property type="match status" value="1"/>
</dbReference>
<evidence type="ECO:0000256" key="4">
    <source>
        <dbReference type="ARBA" id="ARBA00022898"/>
    </source>
</evidence>
<keyword evidence="3" id="KW-0808">Transferase</keyword>
<evidence type="ECO:0000313" key="7">
    <source>
        <dbReference type="Proteomes" id="UP001057498"/>
    </source>
</evidence>
<evidence type="ECO:0000256" key="2">
    <source>
        <dbReference type="ARBA" id="ARBA00022576"/>
    </source>
</evidence>
<comment type="similarity">
    <text evidence="5">Belongs to the class-III pyridoxal-phosphate-dependent aminotransferase family.</text>
</comment>